<keyword evidence="6" id="KW-1185">Reference proteome</keyword>
<evidence type="ECO:0000256" key="2">
    <source>
        <dbReference type="ARBA" id="ARBA00022801"/>
    </source>
</evidence>
<feature type="transmembrane region" description="Helical" evidence="3">
    <location>
        <begin position="47"/>
        <end position="69"/>
    </location>
</feature>
<dbReference type="GO" id="GO:0016787">
    <property type="term" value="F:hydrolase activity"/>
    <property type="evidence" value="ECO:0007669"/>
    <property type="project" value="UniProtKB-KW"/>
</dbReference>
<gene>
    <name evidence="5" type="ORF">U9M48_003808</name>
</gene>
<dbReference type="SUPFAM" id="SSF56672">
    <property type="entry name" value="DNA/RNA polymerases"/>
    <property type="match status" value="1"/>
</dbReference>
<evidence type="ECO:0000256" key="1">
    <source>
        <dbReference type="ARBA" id="ARBA00022723"/>
    </source>
</evidence>
<keyword evidence="3" id="KW-0812">Transmembrane</keyword>
<dbReference type="GO" id="GO:0015074">
    <property type="term" value="P:DNA integration"/>
    <property type="evidence" value="ECO:0007669"/>
    <property type="project" value="InterPro"/>
</dbReference>
<name>A0AAQ3SH66_PASNO</name>
<evidence type="ECO:0000256" key="3">
    <source>
        <dbReference type="SAM" id="Phobius"/>
    </source>
</evidence>
<dbReference type="Pfam" id="PF25597">
    <property type="entry name" value="SH3_retrovirus"/>
    <property type="match status" value="1"/>
</dbReference>
<dbReference type="InterPro" id="IPR036397">
    <property type="entry name" value="RNaseH_sf"/>
</dbReference>
<keyword evidence="1" id="KW-0479">Metal-binding</keyword>
<dbReference type="InterPro" id="IPR057670">
    <property type="entry name" value="SH3_retrovirus"/>
</dbReference>
<dbReference type="InterPro" id="IPR043502">
    <property type="entry name" value="DNA/RNA_pol_sf"/>
</dbReference>
<dbReference type="EMBL" id="CP144745">
    <property type="protein sequence ID" value="WVZ52786.1"/>
    <property type="molecule type" value="Genomic_DNA"/>
</dbReference>
<dbReference type="InterPro" id="IPR039537">
    <property type="entry name" value="Retrotran_Ty1/copia-like"/>
</dbReference>
<dbReference type="Gene3D" id="3.30.420.10">
    <property type="entry name" value="Ribonuclease H-like superfamily/Ribonuclease H"/>
    <property type="match status" value="1"/>
</dbReference>
<accession>A0AAQ3SH66</accession>
<dbReference type="InterPro" id="IPR012337">
    <property type="entry name" value="RNaseH-like_sf"/>
</dbReference>
<organism evidence="5 6">
    <name type="scientific">Paspalum notatum var. saurae</name>
    <dbReference type="NCBI Taxonomy" id="547442"/>
    <lineage>
        <taxon>Eukaryota</taxon>
        <taxon>Viridiplantae</taxon>
        <taxon>Streptophyta</taxon>
        <taxon>Embryophyta</taxon>
        <taxon>Tracheophyta</taxon>
        <taxon>Spermatophyta</taxon>
        <taxon>Magnoliopsida</taxon>
        <taxon>Liliopsida</taxon>
        <taxon>Poales</taxon>
        <taxon>Poaceae</taxon>
        <taxon>PACMAD clade</taxon>
        <taxon>Panicoideae</taxon>
        <taxon>Andropogonodae</taxon>
        <taxon>Paspaleae</taxon>
        <taxon>Paspalinae</taxon>
        <taxon>Paspalum</taxon>
    </lineage>
</organism>
<reference evidence="5 6" key="1">
    <citation type="submission" date="2024-02" db="EMBL/GenBank/DDBJ databases">
        <title>High-quality chromosome-scale genome assembly of Pensacola bahiagrass (Paspalum notatum Flugge var. saurae).</title>
        <authorList>
            <person name="Vega J.M."/>
            <person name="Podio M."/>
            <person name="Orjuela J."/>
            <person name="Siena L.A."/>
            <person name="Pessino S.C."/>
            <person name="Combes M.C."/>
            <person name="Mariac C."/>
            <person name="Albertini E."/>
            <person name="Pupilli F."/>
            <person name="Ortiz J.P.A."/>
            <person name="Leblanc O."/>
        </authorList>
    </citation>
    <scope>NUCLEOTIDE SEQUENCE [LARGE SCALE GENOMIC DNA]</scope>
    <source>
        <strain evidence="5">R1</strain>
        <tissue evidence="5">Leaf</tissue>
    </source>
</reference>
<evidence type="ECO:0000313" key="5">
    <source>
        <dbReference type="EMBL" id="WVZ52786.1"/>
    </source>
</evidence>
<dbReference type="GO" id="GO:0003676">
    <property type="term" value="F:nucleic acid binding"/>
    <property type="evidence" value="ECO:0007669"/>
    <property type="project" value="InterPro"/>
</dbReference>
<dbReference type="Proteomes" id="UP001341281">
    <property type="component" value="Chromosome 01"/>
</dbReference>
<dbReference type="PROSITE" id="PS50994">
    <property type="entry name" value="INTEGRASE"/>
    <property type="match status" value="1"/>
</dbReference>
<feature type="domain" description="Integrase catalytic" evidence="4">
    <location>
        <begin position="20"/>
        <end position="193"/>
    </location>
</feature>
<protein>
    <recommendedName>
        <fullName evidence="4">Integrase catalytic domain-containing protein</fullName>
    </recommendedName>
</protein>
<keyword evidence="3" id="KW-0472">Membrane</keyword>
<dbReference type="AlphaFoldDB" id="A0AAQ3SH66"/>
<dbReference type="SUPFAM" id="SSF53098">
    <property type="entry name" value="Ribonuclease H-like"/>
    <property type="match status" value="1"/>
</dbReference>
<keyword evidence="3" id="KW-1133">Transmembrane helix</keyword>
<evidence type="ECO:0000313" key="6">
    <source>
        <dbReference type="Proteomes" id="UP001341281"/>
    </source>
</evidence>
<sequence>SSYPGDADASSSPSSAMTVLAGSPGSAAASQSSTQGPLERALSCLPLFMFLMIFTQVTWLVLALVVLILSVFGSLIGFVFLPPCLPVLMALLWLLRPLYPLLSGEYLSAALRQVLSTQGTLAQFSCLGAHAQNGVAERKHRHLLETARALMLASSVPPHFWAEAVSTATYLINIQPSFALRGGIPLECLCGKAPDYSEHQIFGCVCYVLLATHERTKLIVKSVECVFLGYSAEHKGYRCWDPVGRHMRISRDVVFDESHPFYSRTSSDASLTSLVDSLSFLFIPDTAIAHIPSPLVPSPNVPSLGDVPPVVPPVESPSESSSLIPDYATKPPVTQPLSFRDAILHPEWQLAMAEERAALERIGTWDLVLTPSHVRPITCKWVYKVKTHSDGSLERYRARLVAHGFHQEHGHDYDETFVPVARMTTVRTLLAVAFVRESSISQLDVKNAFLNGELLEEVYMQPPPGYSVPEGMVCHLRRSLYGLKQAPRAWFQRFASMVTAAGFSASAHDPTLFVHTSSHGRTLLVLYVDDMIITGDDLQFIAFVKAHLSEQFLMSDLGPLCLFSWD</sequence>
<keyword evidence="2" id="KW-0378">Hydrolase</keyword>
<dbReference type="Pfam" id="PF07727">
    <property type="entry name" value="RVT_2"/>
    <property type="match status" value="1"/>
</dbReference>
<dbReference type="InterPro" id="IPR013103">
    <property type="entry name" value="RVT_2"/>
</dbReference>
<dbReference type="InterPro" id="IPR001584">
    <property type="entry name" value="Integrase_cat-core"/>
</dbReference>
<proteinExistence type="predicted"/>
<dbReference type="PANTHER" id="PTHR42648">
    <property type="entry name" value="TRANSPOSASE, PUTATIVE-RELATED"/>
    <property type="match status" value="1"/>
</dbReference>
<feature type="non-terminal residue" evidence="5">
    <location>
        <position position="1"/>
    </location>
</feature>
<feature type="transmembrane region" description="Helical" evidence="3">
    <location>
        <begin position="75"/>
        <end position="95"/>
    </location>
</feature>
<dbReference type="PANTHER" id="PTHR42648:SF28">
    <property type="entry name" value="TRANSPOSON-ENCODED PROTEIN WITH RIBONUCLEASE H-LIKE AND RETROVIRUS ZINC FINGER-LIKE DOMAINS"/>
    <property type="match status" value="1"/>
</dbReference>
<evidence type="ECO:0000259" key="4">
    <source>
        <dbReference type="PROSITE" id="PS50994"/>
    </source>
</evidence>
<dbReference type="GO" id="GO:0046872">
    <property type="term" value="F:metal ion binding"/>
    <property type="evidence" value="ECO:0007669"/>
    <property type="project" value="UniProtKB-KW"/>
</dbReference>